<keyword evidence="2" id="KW-1185">Reference proteome</keyword>
<accession>A0A098LG74</accession>
<evidence type="ECO:0000313" key="2">
    <source>
        <dbReference type="Proteomes" id="UP000030185"/>
    </source>
</evidence>
<gene>
    <name evidence="1" type="ORF">MYP_3205</name>
</gene>
<sequence>MILFFIQFTTVVCHALSEVFVCTTMRRQLDLVLFLSAPILAFTSLTYHARGTFIPFIIKLFPQASIRLPLTLLVVNPWAIESIGTKIRKKVFSSFFISLFMFD</sequence>
<dbReference type="Proteomes" id="UP000030185">
    <property type="component" value="Unassembled WGS sequence"/>
</dbReference>
<organism evidence="1 2">
    <name type="scientific">Sporocytophaga myxococcoides</name>
    <dbReference type="NCBI Taxonomy" id="153721"/>
    <lineage>
        <taxon>Bacteria</taxon>
        <taxon>Pseudomonadati</taxon>
        <taxon>Bacteroidota</taxon>
        <taxon>Cytophagia</taxon>
        <taxon>Cytophagales</taxon>
        <taxon>Cytophagaceae</taxon>
        <taxon>Sporocytophaga</taxon>
    </lineage>
</organism>
<protein>
    <submittedName>
        <fullName evidence="1">Uncharacterized protein</fullName>
    </submittedName>
</protein>
<evidence type="ECO:0000313" key="1">
    <source>
        <dbReference type="EMBL" id="GAL85976.1"/>
    </source>
</evidence>
<name>A0A098LG74_9BACT</name>
<dbReference type="EMBL" id="BBLT01000006">
    <property type="protein sequence ID" value="GAL85976.1"/>
    <property type="molecule type" value="Genomic_DNA"/>
</dbReference>
<reference evidence="1 2" key="1">
    <citation type="submission" date="2014-09" db="EMBL/GenBank/DDBJ databases">
        <title>Sporocytophaga myxococcoides PG-01 genome sequencing.</title>
        <authorList>
            <person name="Liu L."/>
            <person name="Gao P.J."/>
            <person name="Chen G.J."/>
            <person name="Wang L.S."/>
        </authorList>
    </citation>
    <scope>NUCLEOTIDE SEQUENCE [LARGE SCALE GENOMIC DNA]</scope>
    <source>
        <strain evidence="1 2">PG-01</strain>
    </source>
</reference>
<comment type="caution">
    <text evidence="1">The sequence shown here is derived from an EMBL/GenBank/DDBJ whole genome shotgun (WGS) entry which is preliminary data.</text>
</comment>
<proteinExistence type="predicted"/>
<dbReference type="AlphaFoldDB" id="A0A098LG74"/>